<keyword evidence="2" id="KW-0378">Hydrolase</keyword>
<comment type="caution">
    <text evidence="2">The sequence shown here is derived from an EMBL/GenBank/DDBJ whole genome shotgun (WGS) entry which is preliminary data.</text>
</comment>
<dbReference type="SUPFAM" id="SSF52266">
    <property type="entry name" value="SGNH hydrolase"/>
    <property type="match status" value="1"/>
</dbReference>
<dbReference type="RefSeq" id="WP_202721689.1">
    <property type="nucleotide sequence ID" value="NZ_BPEX01000023.1"/>
</dbReference>
<evidence type="ECO:0000313" key="2">
    <source>
        <dbReference type="EMBL" id="MBL4913415.1"/>
    </source>
</evidence>
<dbReference type="Proteomes" id="UP000604898">
    <property type="component" value="Unassembled WGS sequence"/>
</dbReference>
<dbReference type="InterPro" id="IPR036514">
    <property type="entry name" value="SGNH_hydro_sf"/>
</dbReference>
<dbReference type="GO" id="GO:0016787">
    <property type="term" value="F:hydrolase activity"/>
    <property type="evidence" value="ECO:0007669"/>
    <property type="project" value="UniProtKB-KW"/>
</dbReference>
<dbReference type="Pfam" id="PF13472">
    <property type="entry name" value="Lipase_GDSL_2"/>
    <property type="match status" value="1"/>
</dbReference>
<accession>A0ABS1SZF9</accession>
<proteinExistence type="predicted"/>
<gene>
    <name evidence="2" type="ORF">JMA39_09705</name>
</gene>
<evidence type="ECO:0000259" key="1">
    <source>
        <dbReference type="Pfam" id="PF13472"/>
    </source>
</evidence>
<name>A0ABS1SZF9_9GAMM</name>
<dbReference type="CDD" id="cd01836">
    <property type="entry name" value="FeeA_FeeB_like"/>
    <property type="match status" value="1"/>
</dbReference>
<sequence>MHYLIFILIAPLLFLQGKRVKRNTPKLPEAAGPRAGRVGEGCDISLLVFGDSAAAGVGVESQQQALIGVVSQALANEYRVEWRLLANSGYNTAQAMRMLRTELGTQSNLRFDAVIVSLGVNDVLSPLSAKRWIEQQKILVELLSVELDCQTVVLTRVPPMGDFPVLPQPLRWFLGRRSQEFNRHLEQFSIQEPRFTLLDFGHQLDAEAMAIDGFHPGELIYRDWGLSAAKAILLNKSKVN</sequence>
<evidence type="ECO:0000313" key="3">
    <source>
        <dbReference type="Proteomes" id="UP000604898"/>
    </source>
</evidence>
<keyword evidence="3" id="KW-1185">Reference proteome</keyword>
<protein>
    <submittedName>
        <fullName evidence="2">SGNH/GDSL hydrolase family protein</fullName>
    </submittedName>
</protein>
<organism evidence="2 3">
    <name type="scientific">Shewanella schlegeliana</name>
    <dbReference type="NCBI Taxonomy" id="190308"/>
    <lineage>
        <taxon>Bacteria</taxon>
        <taxon>Pseudomonadati</taxon>
        <taxon>Pseudomonadota</taxon>
        <taxon>Gammaproteobacteria</taxon>
        <taxon>Alteromonadales</taxon>
        <taxon>Shewanellaceae</taxon>
        <taxon>Shewanella</taxon>
    </lineage>
</organism>
<dbReference type="InterPro" id="IPR013830">
    <property type="entry name" value="SGNH_hydro"/>
</dbReference>
<dbReference type="Gene3D" id="3.40.50.1110">
    <property type="entry name" value="SGNH hydrolase"/>
    <property type="match status" value="1"/>
</dbReference>
<reference evidence="2 3" key="1">
    <citation type="submission" date="2021-01" db="EMBL/GenBank/DDBJ databases">
        <title>Genome sequence of Shewanella schlegeliana JCM 11561.</title>
        <authorList>
            <person name="Zhang H."/>
            <person name="Li C."/>
        </authorList>
    </citation>
    <scope>NUCLEOTIDE SEQUENCE [LARGE SCALE GENOMIC DNA]</scope>
    <source>
        <strain evidence="2 3">JCM 11561</strain>
    </source>
</reference>
<dbReference type="EMBL" id="JAESVD010000005">
    <property type="protein sequence ID" value="MBL4913415.1"/>
    <property type="molecule type" value="Genomic_DNA"/>
</dbReference>
<feature type="domain" description="SGNH hydrolase-type esterase" evidence="1">
    <location>
        <begin position="48"/>
        <end position="222"/>
    </location>
</feature>